<proteinExistence type="predicted"/>
<sequence length="368" mass="42435">MEGFVPSEDYSGTVSRYDPEQLSFAFRTIVELVRCGQGVLAGRLTRKAFLDVEAMLHVEGPLFIWNVLEIMYHMVRLGQTQLLNMLMVQLLELASNIHDAAHPVTKMLRSLQRAVCIWQKDLSLEKLQLLEQAWALNAENICRNCDSRLLLMYYRLVWDSSCIKLRMDQIDRLDKWFSTVGNKFPFRDSLFREAVLFSYPVSKATTMDATFPPKDYDIVKATCVSAIQHRNTMAFTDSNMAALVRLGQLKSRILEEIEGSPSDGSIRQLCQSHTTRFQARTMAYLMKVLIEIDLELGFDIDIATDRLRSVIAMREFGYSTTAPQVIHDLWQLEAFLRRGGHKEEAAKIRMETYRRLEEYVDQVPVDEV</sequence>
<comment type="caution">
    <text evidence="1">The sequence shown here is derived from an EMBL/GenBank/DDBJ whole genome shotgun (WGS) entry which is preliminary data.</text>
</comment>
<gene>
    <name evidence="1" type="ORF">F53441_14346</name>
</gene>
<protein>
    <submittedName>
        <fullName evidence="1">Uncharacterized protein</fullName>
    </submittedName>
</protein>
<accession>A0A8H4NGF7</accession>
<name>A0A8H4NGF7_9HYPO</name>
<dbReference type="AlphaFoldDB" id="A0A8H4NGF7"/>
<organism evidence="1 2">
    <name type="scientific">Fusarium austroafricanum</name>
    <dbReference type="NCBI Taxonomy" id="2364996"/>
    <lineage>
        <taxon>Eukaryota</taxon>
        <taxon>Fungi</taxon>
        <taxon>Dikarya</taxon>
        <taxon>Ascomycota</taxon>
        <taxon>Pezizomycotina</taxon>
        <taxon>Sordariomycetes</taxon>
        <taxon>Hypocreomycetidae</taxon>
        <taxon>Hypocreales</taxon>
        <taxon>Nectriaceae</taxon>
        <taxon>Fusarium</taxon>
        <taxon>Fusarium concolor species complex</taxon>
    </lineage>
</organism>
<reference evidence="1" key="1">
    <citation type="submission" date="2020-01" db="EMBL/GenBank/DDBJ databases">
        <title>Identification and distribution of gene clusters putatively required for synthesis of sphingolipid metabolism inhibitors in phylogenetically diverse species of the filamentous fungus Fusarium.</title>
        <authorList>
            <person name="Kim H.-S."/>
            <person name="Busman M."/>
            <person name="Brown D.W."/>
            <person name="Divon H."/>
            <person name="Uhlig S."/>
            <person name="Proctor R.H."/>
        </authorList>
    </citation>
    <scope>NUCLEOTIDE SEQUENCE</scope>
    <source>
        <strain evidence="1">NRRL 53441</strain>
    </source>
</reference>
<evidence type="ECO:0000313" key="2">
    <source>
        <dbReference type="Proteomes" id="UP000605986"/>
    </source>
</evidence>
<dbReference type="OrthoDB" id="194358at2759"/>
<dbReference type="Proteomes" id="UP000605986">
    <property type="component" value="Unassembled WGS sequence"/>
</dbReference>
<dbReference type="EMBL" id="JAADJG010001198">
    <property type="protein sequence ID" value="KAF4421726.1"/>
    <property type="molecule type" value="Genomic_DNA"/>
</dbReference>
<evidence type="ECO:0000313" key="1">
    <source>
        <dbReference type="EMBL" id="KAF4421726.1"/>
    </source>
</evidence>
<keyword evidence="2" id="KW-1185">Reference proteome</keyword>